<evidence type="ECO:0000256" key="6">
    <source>
        <dbReference type="ARBA" id="ARBA00023063"/>
    </source>
</evidence>
<evidence type="ECO:0000313" key="8">
    <source>
        <dbReference type="EMBL" id="AOS62667.1"/>
    </source>
</evidence>
<evidence type="ECO:0000259" key="7">
    <source>
        <dbReference type="PROSITE" id="PS51296"/>
    </source>
</evidence>
<dbReference type="Proteomes" id="UP000095210">
    <property type="component" value="Chromosome"/>
</dbReference>
<dbReference type="SUPFAM" id="SSF50022">
    <property type="entry name" value="ISP domain"/>
    <property type="match status" value="1"/>
</dbReference>
<keyword evidence="4" id="KW-0408">Iron</keyword>
<dbReference type="PROSITE" id="PS51300">
    <property type="entry name" value="NIRD"/>
    <property type="match status" value="1"/>
</dbReference>
<dbReference type="AlphaFoldDB" id="A0AAC9HNJ3"/>
<name>A0AAC9HNJ3_9PSEU</name>
<dbReference type="GO" id="GO:0051537">
    <property type="term" value="F:2 iron, 2 sulfur cluster binding"/>
    <property type="evidence" value="ECO:0007669"/>
    <property type="project" value="UniProtKB-KW"/>
</dbReference>
<keyword evidence="5" id="KW-0411">Iron-sulfur</keyword>
<evidence type="ECO:0000256" key="5">
    <source>
        <dbReference type="ARBA" id="ARBA00023014"/>
    </source>
</evidence>
<dbReference type="GO" id="GO:0004497">
    <property type="term" value="F:monooxygenase activity"/>
    <property type="evidence" value="ECO:0007669"/>
    <property type="project" value="UniProtKB-ARBA"/>
</dbReference>
<dbReference type="GO" id="GO:0046872">
    <property type="term" value="F:metal ion binding"/>
    <property type="evidence" value="ECO:0007669"/>
    <property type="project" value="UniProtKB-KW"/>
</dbReference>
<dbReference type="GO" id="GO:0042128">
    <property type="term" value="P:nitrate assimilation"/>
    <property type="evidence" value="ECO:0007669"/>
    <property type="project" value="UniProtKB-KW"/>
</dbReference>
<evidence type="ECO:0000256" key="4">
    <source>
        <dbReference type="ARBA" id="ARBA00023004"/>
    </source>
</evidence>
<dbReference type="CDD" id="cd03529">
    <property type="entry name" value="Rieske_NirD"/>
    <property type="match status" value="1"/>
</dbReference>
<dbReference type="RefSeq" id="WP_069848144.1">
    <property type="nucleotide sequence ID" value="NZ_CP014859.1"/>
</dbReference>
<proteinExistence type="predicted"/>
<keyword evidence="1" id="KW-0001">2Fe-2S</keyword>
<dbReference type="EC" id="1.7.1.15" evidence="8"/>
<dbReference type="PANTHER" id="PTHR40562">
    <property type="match status" value="1"/>
</dbReference>
<feature type="domain" description="Rieske" evidence="7">
    <location>
        <begin position="9"/>
        <end position="111"/>
    </location>
</feature>
<evidence type="ECO:0000313" key="9">
    <source>
        <dbReference type="Proteomes" id="UP000095210"/>
    </source>
</evidence>
<dbReference type="NCBIfam" id="TIGR02378">
    <property type="entry name" value="nirD_assim_sml"/>
    <property type="match status" value="1"/>
</dbReference>
<dbReference type="InterPro" id="IPR036922">
    <property type="entry name" value="Rieske_2Fe-2S_sf"/>
</dbReference>
<sequence length="114" mass="12012">MTAILETTWLSVCPLDVLPSEHGVAALLPDGSQVAVFRTHDDRLFALDNVDPRSGAGVLARGIVGDRAGDPVVSSPMHKQVYCLATGRCLDDPVVSVRTHPVRVVAGTIQVGCP</sequence>
<evidence type="ECO:0000256" key="2">
    <source>
        <dbReference type="ARBA" id="ARBA00022723"/>
    </source>
</evidence>
<reference evidence="9" key="1">
    <citation type="submission" date="2016-03" db="EMBL/GenBank/DDBJ databases">
        <title>Complete genome sequence of the type strain Actinoalloteichus hymeniacidonis DSM 45092.</title>
        <authorList>
            <person name="Schaffert L."/>
            <person name="Albersmeier A."/>
            <person name="Winkler A."/>
            <person name="Kalinowski J."/>
            <person name="Zotchev S."/>
            <person name="Ruckert C."/>
        </authorList>
    </citation>
    <scope>NUCLEOTIDE SEQUENCE [LARGE SCALE GENOMIC DNA]</scope>
    <source>
        <strain evidence="9">HPA177(T) (DSM 45092(T))</strain>
    </source>
</reference>
<dbReference type="GO" id="GO:0106316">
    <property type="term" value="F:nitrite reductase (NADH) activity"/>
    <property type="evidence" value="ECO:0007669"/>
    <property type="project" value="UniProtKB-EC"/>
</dbReference>
<dbReference type="Gene3D" id="2.102.10.10">
    <property type="entry name" value="Rieske [2Fe-2S] iron-sulphur domain"/>
    <property type="match status" value="1"/>
</dbReference>
<dbReference type="PANTHER" id="PTHR40562:SF1">
    <property type="entry name" value="NITRITE REDUCTASE (NADH) SMALL SUBUNIT"/>
    <property type="match status" value="1"/>
</dbReference>
<dbReference type="InterPro" id="IPR017881">
    <property type="entry name" value="NirD"/>
</dbReference>
<keyword evidence="2" id="KW-0479">Metal-binding</keyword>
<keyword evidence="3 8" id="KW-0560">Oxidoreductase</keyword>
<evidence type="ECO:0000256" key="1">
    <source>
        <dbReference type="ARBA" id="ARBA00022714"/>
    </source>
</evidence>
<dbReference type="GO" id="GO:0016705">
    <property type="term" value="F:oxidoreductase activity, acting on paired donors, with incorporation or reduction of molecular oxygen"/>
    <property type="evidence" value="ECO:0007669"/>
    <property type="project" value="UniProtKB-ARBA"/>
</dbReference>
<dbReference type="InterPro" id="IPR012748">
    <property type="entry name" value="Rieske-like_NirD"/>
</dbReference>
<dbReference type="PROSITE" id="PS51296">
    <property type="entry name" value="RIESKE"/>
    <property type="match status" value="1"/>
</dbReference>
<keyword evidence="9" id="KW-1185">Reference proteome</keyword>
<accession>A0AAC9HNJ3</accession>
<organism evidence="8 9">
    <name type="scientific">Actinoalloteichus hymeniacidonis</name>
    <dbReference type="NCBI Taxonomy" id="340345"/>
    <lineage>
        <taxon>Bacteria</taxon>
        <taxon>Bacillati</taxon>
        <taxon>Actinomycetota</taxon>
        <taxon>Actinomycetes</taxon>
        <taxon>Pseudonocardiales</taxon>
        <taxon>Pseudonocardiaceae</taxon>
        <taxon>Actinoalloteichus</taxon>
    </lineage>
</organism>
<dbReference type="KEGG" id="ahm:TL08_09260"/>
<protein>
    <submittedName>
        <fullName evidence="8">NAD(P)H-dependent nitrite reductase, small subunit</fullName>
        <ecNumber evidence="8">1.7.1.15</ecNumber>
    </submittedName>
</protein>
<evidence type="ECO:0000256" key="3">
    <source>
        <dbReference type="ARBA" id="ARBA00023002"/>
    </source>
</evidence>
<dbReference type="Pfam" id="PF13806">
    <property type="entry name" value="Rieske_2"/>
    <property type="match status" value="1"/>
</dbReference>
<dbReference type="InterPro" id="IPR017941">
    <property type="entry name" value="Rieske_2Fe-2S"/>
</dbReference>
<dbReference type="EMBL" id="CP014859">
    <property type="protein sequence ID" value="AOS62667.1"/>
    <property type="molecule type" value="Genomic_DNA"/>
</dbReference>
<keyword evidence="6" id="KW-0534">Nitrate assimilation</keyword>
<gene>
    <name evidence="8" type="ORF">TL08_09260</name>
</gene>